<reference evidence="1" key="1">
    <citation type="submission" date="2022-02" db="EMBL/GenBank/DDBJ databases">
        <title>Characterization of Tn125 harboring carbapenem-resistant Acinetobacter bereziniae clinical isolates.</title>
        <authorList>
            <person name="Wong N.-K."/>
            <person name="Pan Q."/>
        </authorList>
    </citation>
    <scope>NUCLEOTIDE SEQUENCE</scope>
    <source>
        <strain evidence="1">GD03393</strain>
    </source>
</reference>
<dbReference type="AlphaFoldDB" id="A0A8I1AJM4"/>
<gene>
    <name evidence="1" type="ORF">I9054_011110</name>
</gene>
<sequence>MSNALKRLLNLLPKSPEFIGTITHEDHPKYKVLVIDGSGLVLCTSNSRFTVGTKVFISNNEIKRSAPQGTVVQIEV</sequence>
<name>A0A8I1AJM4_ACIBZ</name>
<evidence type="ECO:0000313" key="1">
    <source>
        <dbReference type="EMBL" id="UUN95935.1"/>
    </source>
</evidence>
<organism evidence="1 2">
    <name type="scientific">Acinetobacter bereziniae</name>
    <name type="common">Acinetobacter genomosp. 10</name>
    <dbReference type="NCBI Taxonomy" id="106648"/>
    <lineage>
        <taxon>Bacteria</taxon>
        <taxon>Pseudomonadati</taxon>
        <taxon>Pseudomonadota</taxon>
        <taxon>Gammaproteobacteria</taxon>
        <taxon>Moraxellales</taxon>
        <taxon>Moraxellaceae</taxon>
        <taxon>Acinetobacter</taxon>
    </lineage>
</organism>
<dbReference type="RefSeq" id="WP_198114828.1">
    <property type="nucleotide sequence ID" value="NZ_CP066121.1"/>
</dbReference>
<proteinExistence type="predicted"/>
<dbReference type="Proteomes" id="UP000644140">
    <property type="component" value="Chromosome"/>
</dbReference>
<dbReference type="EMBL" id="CP092085">
    <property type="protein sequence ID" value="UUN95935.1"/>
    <property type="molecule type" value="Genomic_DNA"/>
</dbReference>
<accession>A0A8I1AJM4</accession>
<protein>
    <submittedName>
        <fullName evidence="1">Uncharacterized protein</fullName>
    </submittedName>
</protein>
<evidence type="ECO:0000313" key="2">
    <source>
        <dbReference type="Proteomes" id="UP000644140"/>
    </source>
</evidence>